<evidence type="ECO:0000256" key="1">
    <source>
        <dbReference type="ARBA" id="ARBA00001946"/>
    </source>
</evidence>
<evidence type="ECO:0000256" key="2">
    <source>
        <dbReference type="ARBA" id="ARBA00022801"/>
    </source>
</evidence>
<dbReference type="RefSeq" id="WP_100163923.1">
    <property type="nucleotide sequence ID" value="NZ_PGTB01000109.1"/>
</dbReference>
<protein>
    <submittedName>
        <fullName evidence="5">NUDIX hydrolase</fullName>
    </submittedName>
</protein>
<dbReference type="SUPFAM" id="SSF55811">
    <property type="entry name" value="Nudix"/>
    <property type="match status" value="1"/>
</dbReference>
<comment type="cofactor">
    <cofactor evidence="1">
        <name>Mg(2+)</name>
        <dbReference type="ChEBI" id="CHEBI:18420"/>
    </cofactor>
</comment>
<dbReference type="PANTHER" id="PTHR43736:SF1">
    <property type="entry name" value="DIHYDRONEOPTERIN TRIPHOSPHATE DIPHOSPHATASE"/>
    <property type="match status" value="1"/>
</dbReference>
<comment type="caution">
    <text evidence="5">The sequence shown here is derived from an EMBL/GenBank/DDBJ whole genome shotgun (WGS) entry which is preliminary data.</text>
</comment>
<dbReference type="Pfam" id="PF00293">
    <property type="entry name" value="NUDIX"/>
    <property type="match status" value="1"/>
</dbReference>
<dbReference type="AlphaFoldDB" id="A0A2M8IXD9"/>
<keyword evidence="6" id="KW-1185">Reference proteome</keyword>
<dbReference type="GO" id="GO:0016787">
    <property type="term" value="F:hydrolase activity"/>
    <property type="evidence" value="ECO:0007669"/>
    <property type="project" value="UniProtKB-KW"/>
</dbReference>
<dbReference type="InterPro" id="IPR020476">
    <property type="entry name" value="Nudix_hydrolase"/>
</dbReference>
<gene>
    <name evidence="5" type="ORF">CVM52_18515</name>
</gene>
<dbReference type="Proteomes" id="UP000231553">
    <property type="component" value="Unassembled WGS sequence"/>
</dbReference>
<dbReference type="InterPro" id="IPR020084">
    <property type="entry name" value="NUDIX_hydrolase_CS"/>
</dbReference>
<dbReference type="PROSITE" id="PS51462">
    <property type="entry name" value="NUDIX"/>
    <property type="match status" value="1"/>
</dbReference>
<evidence type="ECO:0000256" key="3">
    <source>
        <dbReference type="RuleBase" id="RU003476"/>
    </source>
</evidence>
<evidence type="ECO:0000313" key="5">
    <source>
        <dbReference type="EMBL" id="PJE35182.1"/>
    </source>
</evidence>
<dbReference type="Gene3D" id="3.90.79.10">
    <property type="entry name" value="Nucleoside Triphosphate Pyrophosphohydrolase"/>
    <property type="match status" value="1"/>
</dbReference>
<evidence type="ECO:0000259" key="4">
    <source>
        <dbReference type="PROSITE" id="PS51462"/>
    </source>
</evidence>
<reference evidence="5 6" key="1">
    <citation type="journal article" date="2018" name="Int. J. Syst. Evol. Microbiol.">
        <title>Pseudooceanicola lipolyticus sp. nov., a marine alphaproteobacterium, reclassification of Oceanicola flagellatus as Pseudooceanicola flagellatus comb. nov. and emended description of the genus Pseudooceanicola.</title>
        <authorList>
            <person name="Huang M.-M."/>
            <person name="Guo L.-L."/>
            <person name="Wu Y.-H."/>
            <person name="Lai Q.-L."/>
            <person name="Shao Z.-Z."/>
            <person name="Wang C.-S."/>
            <person name="Wu M."/>
            <person name="Xu X.-W."/>
        </authorList>
    </citation>
    <scope>NUCLEOTIDE SEQUENCE [LARGE SCALE GENOMIC DNA]</scope>
    <source>
        <strain evidence="5 6">157</strain>
    </source>
</reference>
<keyword evidence="2 3" id="KW-0378">Hydrolase</keyword>
<proteinExistence type="inferred from homology"/>
<dbReference type="InterPro" id="IPR015797">
    <property type="entry name" value="NUDIX_hydrolase-like_dom_sf"/>
</dbReference>
<dbReference type="PROSITE" id="PS00893">
    <property type="entry name" value="NUDIX_BOX"/>
    <property type="match status" value="1"/>
</dbReference>
<sequence length="143" mass="15237">MTRKPVLGAIAVVLQGEHVLLARRRNPPDAGLWGFPGGHVEWGETALQAAVRELQEETGIIAEPQGYLTNVDVLRSGPDGQVDVHYLLTAVLCSYVEGQAQAADDVAEVRWATFGEVEGAALPMSARVADILALARRVSAPIS</sequence>
<dbReference type="CDD" id="cd04673">
    <property type="entry name" value="NUDIX_ADPRase"/>
    <property type="match status" value="1"/>
</dbReference>
<accession>A0A2M8IXD9</accession>
<feature type="domain" description="Nudix hydrolase" evidence="4">
    <location>
        <begin position="1"/>
        <end position="134"/>
    </location>
</feature>
<dbReference type="EMBL" id="PGTB01000109">
    <property type="protein sequence ID" value="PJE35182.1"/>
    <property type="molecule type" value="Genomic_DNA"/>
</dbReference>
<dbReference type="PANTHER" id="PTHR43736">
    <property type="entry name" value="ADP-RIBOSE PYROPHOSPHATASE"/>
    <property type="match status" value="1"/>
</dbReference>
<dbReference type="PRINTS" id="PR00502">
    <property type="entry name" value="NUDIXFAMILY"/>
</dbReference>
<dbReference type="InterPro" id="IPR000086">
    <property type="entry name" value="NUDIX_hydrolase_dom"/>
</dbReference>
<name>A0A2M8IXD9_9RHOB</name>
<dbReference type="OrthoDB" id="9761969at2"/>
<evidence type="ECO:0000313" key="6">
    <source>
        <dbReference type="Proteomes" id="UP000231553"/>
    </source>
</evidence>
<organism evidence="5 6">
    <name type="scientific">Pseudooceanicola lipolyticus</name>
    <dbReference type="NCBI Taxonomy" id="2029104"/>
    <lineage>
        <taxon>Bacteria</taxon>
        <taxon>Pseudomonadati</taxon>
        <taxon>Pseudomonadota</taxon>
        <taxon>Alphaproteobacteria</taxon>
        <taxon>Rhodobacterales</taxon>
        <taxon>Paracoccaceae</taxon>
        <taxon>Pseudooceanicola</taxon>
    </lineage>
</organism>
<comment type="similarity">
    <text evidence="3">Belongs to the Nudix hydrolase family.</text>
</comment>